<name>A0ABU7IND3_9FLAO</name>
<feature type="non-terminal residue" evidence="1">
    <location>
        <position position="74"/>
    </location>
</feature>
<gene>
    <name evidence="1" type="ORF">V1H85_18250</name>
</gene>
<keyword evidence="2" id="KW-1185">Reference proteome</keyword>
<reference evidence="1 2" key="1">
    <citation type="submission" date="2024-01" db="EMBL/GenBank/DDBJ databases">
        <title>Maribacter spp. originated from different algae showed divergent polysaccharides utilization ability.</title>
        <authorList>
            <person name="Wang H."/>
            <person name="Wu Y."/>
        </authorList>
    </citation>
    <scope>NUCLEOTIDE SEQUENCE [LARGE SCALE GENOMIC DNA]</scope>
    <source>
        <strain evidence="1 2">KPT27_14</strain>
    </source>
</reference>
<sequence length="74" mass="7483">SGDPYVVNNTFTEVDGSVTNELTDLSLSGNTLTLTNPATGGNSVDLSGFVNTDSQTLSLSGTDLSISGGNTIDI</sequence>
<evidence type="ECO:0000313" key="1">
    <source>
        <dbReference type="EMBL" id="MEE1974400.1"/>
    </source>
</evidence>
<proteinExistence type="predicted"/>
<protein>
    <submittedName>
        <fullName evidence="1">Uncharacterized protein</fullName>
    </submittedName>
</protein>
<dbReference type="EMBL" id="JAZDDF010000157">
    <property type="protein sequence ID" value="MEE1974400.1"/>
    <property type="molecule type" value="Genomic_DNA"/>
</dbReference>
<dbReference type="RefSeq" id="WP_330072592.1">
    <property type="nucleotide sequence ID" value="NZ_JAZDDF010000157.1"/>
</dbReference>
<dbReference type="Proteomes" id="UP001343698">
    <property type="component" value="Unassembled WGS sequence"/>
</dbReference>
<organism evidence="1 2">
    <name type="scientific">Maribacter flavus</name>
    <dbReference type="NCBI Taxonomy" id="1658664"/>
    <lineage>
        <taxon>Bacteria</taxon>
        <taxon>Pseudomonadati</taxon>
        <taxon>Bacteroidota</taxon>
        <taxon>Flavobacteriia</taxon>
        <taxon>Flavobacteriales</taxon>
        <taxon>Flavobacteriaceae</taxon>
        <taxon>Maribacter</taxon>
    </lineage>
</organism>
<comment type="caution">
    <text evidence="1">The sequence shown here is derived from an EMBL/GenBank/DDBJ whole genome shotgun (WGS) entry which is preliminary data.</text>
</comment>
<accession>A0ABU7IND3</accession>
<feature type="non-terminal residue" evidence="1">
    <location>
        <position position="1"/>
    </location>
</feature>
<evidence type="ECO:0000313" key="2">
    <source>
        <dbReference type="Proteomes" id="UP001343698"/>
    </source>
</evidence>